<evidence type="ECO:0000259" key="6">
    <source>
        <dbReference type="PROSITE" id="PS51918"/>
    </source>
</evidence>
<dbReference type="Pfam" id="PF13186">
    <property type="entry name" value="SPASM"/>
    <property type="match status" value="1"/>
</dbReference>
<dbReference type="InterPro" id="IPR058240">
    <property type="entry name" value="rSAM_sf"/>
</dbReference>
<dbReference type="CDD" id="cd01335">
    <property type="entry name" value="Radical_SAM"/>
    <property type="match status" value="1"/>
</dbReference>
<proteinExistence type="predicted"/>
<feature type="domain" description="Radical SAM core" evidence="6">
    <location>
        <begin position="25"/>
        <end position="250"/>
    </location>
</feature>
<reference evidence="7 8" key="1">
    <citation type="submission" date="2020-10" db="EMBL/GenBank/DDBJ databases">
        <title>Complete genome sequence of Paludibaculum fermentans P105T, a facultatively anaerobic acidobacterium capable of dissimilatory Fe(III) reduction.</title>
        <authorList>
            <person name="Dedysh S.N."/>
            <person name="Beletsky A.V."/>
            <person name="Kulichevskaya I.S."/>
            <person name="Mardanov A.V."/>
            <person name="Ravin N.V."/>
        </authorList>
    </citation>
    <scope>NUCLEOTIDE SEQUENCE [LARGE SCALE GENOMIC DNA]</scope>
    <source>
        <strain evidence="7 8">P105</strain>
    </source>
</reference>
<keyword evidence="5" id="KW-0411">Iron-sulfur</keyword>
<dbReference type="SFLD" id="SFLDG01067">
    <property type="entry name" value="SPASM/twitch_domain_containing"/>
    <property type="match status" value="1"/>
</dbReference>
<gene>
    <name evidence="7" type="ORF">IRI77_22115</name>
</gene>
<sequence>MIDPDREYRQNLRLSQLEYEQGQVYLYSRPRCLGLVLGNACNIDCLHCYQAKNGANLLRPAEIGIELRRELMAFYPYLSTLRIQGGEVLAMRGFSELIGDVTGLVERKLISISTNGTLLDEGWAERLVRGPFVNITVSIDGGTRATYNRLRRGADLDQVLANIDRIRSWKLRLESETPYLDSFFVIMRSNFREITQYLELMAEHGMADVTLQTMELSTENTARHPTLEADEVIRDGGEVKELHAILKSALPVHRQVFRTLRVTGLQSLFESHGLETAFLEEGRLGLYPDSDGLSEGAFELCPNPWTTLFVAENGDAHVCFIAKPIGNLYAASLSALWNSPAAMAKRSDMIAGRYLSSGCSAQFCGWREGHGKARVEDRAVDGERLALLASASGPSPLPETPGVLPLVRAQVAATRWKLEQSDVLLTAGQSQIDHLEAKAEKAIADFRELEAEFARYRSFWLVRLASRVRRLLGR</sequence>
<keyword evidence="8" id="KW-1185">Reference proteome</keyword>
<dbReference type="PROSITE" id="PS51918">
    <property type="entry name" value="RADICAL_SAM"/>
    <property type="match status" value="1"/>
</dbReference>
<dbReference type="KEGG" id="pfer:IRI77_22115"/>
<evidence type="ECO:0000256" key="4">
    <source>
        <dbReference type="ARBA" id="ARBA00023004"/>
    </source>
</evidence>
<dbReference type="InterPro" id="IPR023885">
    <property type="entry name" value="4Fe4S-binding_SPASM_dom"/>
</dbReference>
<keyword evidence="2" id="KW-0949">S-adenosyl-L-methionine</keyword>
<dbReference type="EMBL" id="CP063849">
    <property type="protein sequence ID" value="QOY85517.1"/>
    <property type="molecule type" value="Genomic_DNA"/>
</dbReference>
<dbReference type="AlphaFoldDB" id="A0A7S7NKW3"/>
<dbReference type="SUPFAM" id="SSF102114">
    <property type="entry name" value="Radical SAM enzymes"/>
    <property type="match status" value="1"/>
</dbReference>
<evidence type="ECO:0000313" key="8">
    <source>
        <dbReference type="Proteomes" id="UP000593892"/>
    </source>
</evidence>
<evidence type="ECO:0000313" key="7">
    <source>
        <dbReference type="EMBL" id="QOY85517.1"/>
    </source>
</evidence>
<evidence type="ECO:0000256" key="5">
    <source>
        <dbReference type="ARBA" id="ARBA00023014"/>
    </source>
</evidence>
<evidence type="ECO:0000256" key="2">
    <source>
        <dbReference type="ARBA" id="ARBA00022691"/>
    </source>
</evidence>
<accession>A0A7S7NKW3</accession>
<keyword evidence="3" id="KW-0479">Metal-binding</keyword>
<dbReference type="Proteomes" id="UP000593892">
    <property type="component" value="Chromosome"/>
</dbReference>
<dbReference type="PANTHER" id="PTHR11228">
    <property type="entry name" value="RADICAL SAM DOMAIN PROTEIN"/>
    <property type="match status" value="1"/>
</dbReference>
<dbReference type="Pfam" id="PF04055">
    <property type="entry name" value="Radical_SAM"/>
    <property type="match status" value="1"/>
</dbReference>
<comment type="cofactor">
    <cofactor evidence="1">
        <name>[4Fe-4S] cluster</name>
        <dbReference type="ChEBI" id="CHEBI:49883"/>
    </cofactor>
</comment>
<evidence type="ECO:0000256" key="1">
    <source>
        <dbReference type="ARBA" id="ARBA00001966"/>
    </source>
</evidence>
<dbReference type="GO" id="GO:0046872">
    <property type="term" value="F:metal ion binding"/>
    <property type="evidence" value="ECO:0007669"/>
    <property type="project" value="UniProtKB-KW"/>
</dbReference>
<keyword evidence="4" id="KW-0408">Iron</keyword>
<organism evidence="7 8">
    <name type="scientific">Paludibaculum fermentans</name>
    <dbReference type="NCBI Taxonomy" id="1473598"/>
    <lineage>
        <taxon>Bacteria</taxon>
        <taxon>Pseudomonadati</taxon>
        <taxon>Acidobacteriota</taxon>
        <taxon>Terriglobia</taxon>
        <taxon>Bryobacterales</taxon>
        <taxon>Bryobacteraceae</taxon>
        <taxon>Paludibaculum</taxon>
    </lineage>
</organism>
<dbReference type="SFLD" id="SFLDS00029">
    <property type="entry name" value="Radical_SAM"/>
    <property type="match status" value="1"/>
</dbReference>
<dbReference type="GO" id="GO:0003824">
    <property type="term" value="F:catalytic activity"/>
    <property type="evidence" value="ECO:0007669"/>
    <property type="project" value="InterPro"/>
</dbReference>
<evidence type="ECO:0000256" key="3">
    <source>
        <dbReference type="ARBA" id="ARBA00022723"/>
    </source>
</evidence>
<dbReference type="InterPro" id="IPR050377">
    <property type="entry name" value="Radical_SAM_PqqE_MftC-like"/>
</dbReference>
<dbReference type="Gene3D" id="3.20.20.70">
    <property type="entry name" value="Aldolase class I"/>
    <property type="match status" value="1"/>
</dbReference>
<dbReference type="CDD" id="cd21109">
    <property type="entry name" value="SPASM"/>
    <property type="match status" value="1"/>
</dbReference>
<name>A0A7S7NKW3_PALFE</name>
<protein>
    <submittedName>
        <fullName evidence="7">Radical SAM protein</fullName>
    </submittedName>
</protein>
<dbReference type="GO" id="GO:0051536">
    <property type="term" value="F:iron-sulfur cluster binding"/>
    <property type="evidence" value="ECO:0007669"/>
    <property type="project" value="UniProtKB-KW"/>
</dbReference>
<dbReference type="InterPro" id="IPR013785">
    <property type="entry name" value="Aldolase_TIM"/>
</dbReference>
<dbReference type="PANTHER" id="PTHR11228:SF34">
    <property type="entry name" value="TUNGSTEN-CONTAINING ALDEHYDE FERREDOXIN OXIDOREDUCTASE COFACTOR MODIFYING PROTEIN"/>
    <property type="match status" value="1"/>
</dbReference>
<dbReference type="InterPro" id="IPR007197">
    <property type="entry name" value="rSAM"/>
</dbReference>
<dbReference type="RefSeq" id="WP_194447187.1">
    <property type="nucleotide sequence ID" value="NZ_CP063849.1"/>
</dbReference>